<dbReference type="KEGG" id="tcl:Tchl_1916"/>
<keyword evidence="4" id="KW-0274">FAD</keyword>
<dbReference type="PRINTS" id="PR00368">
    <property type="entry name" value="FADPNR"/>
</dbReference>
<protein>
    <submittedName>
        <fullName evidence="5">Ferredoxin:NADH oxidoreductase</fullName>
    </submittedName>
</protein>
<evidence type="ECO:0000256" key="2">
    <source>
        <dbReference type="ARBA" id="ARBA00006442"/>
    </source>
</evidence>
<dbReference type="STRING" id="96773.Tchl_1916"/>
<gene>
    <name evidence="5" type="ORF">Tchl_1916</name>
</gene>
<evidence type="ECO:0000256" key="3">
    <source>
        <dbReference type="ARBA" id="ARBA00022630"/>
    </source>
</evidence>
<dbReference type="Pfam" id="PF07992">
    <property type="entry name" value="Pyr_redox_2"/>
    <property type="match status" value="1"/>
</dbReference>
<dbReference type="InterPro" id="IPR036188">
    <property type="entry name" value="FAD/NAD-bd_sf"/>
</dbReference>
<dbReference type="GO" id="GO:0016491">
    <property type="term" value="F:oxidoreductase activity"/>
    <property type="evidence" value="ECO:0007669"/>
    <property type="project" value="InterPro"/>
</dbReference>
<dbReference type="RefSeq" id="WP_075148197.1">
    <property type="nucleotide sequence ID" value="NZ_CP018839.1"/>
</dbReference>
<dbReference type="AlphaFoldDB" id="A0A1H5X9Z1"/>
<dbReference type="EMBL" id="CP018839">
    <property type="protein sequence ID" value="APR04763.1"/>
    <property type="molecule type" value="Genomic_DNA"/>
</dbReference>
<dbReference type="PANTHER" id="PTHR43429">
    <property type="entry name" value="PYRIDINE NUCLEOTIDE-DISULFIDE OXIDOREDUCTASE DOMAIN-CONTAINING"/>
    <property type="match status" value="1"/>
</dbReference>
<proteinExistence type="inferred from homology"/>
<dbReference type="Gene3D" id="3.50.50.60">
    <property type="entry name" value="FAD/NAD(P)-binding domain"/>
    <property type="match status" value="2"/>
</dbReference>
<organism evidence="5 6">
    <name type="scientific">Thauera chlorobenzoica</name>
    <dbReference type="NCBI Taxonomy" id="96773"/>
    <lineage>
        <taxon>Bacteria</taxon>
        <taxon>Pseudomonadati</taxon>
        <taxon>Pseudomonadota</taxon>
        <taxon>Betaproteobacteria</taxon>
        <taxon>Rhodocyclales</taxon>
        <taxon>Zoogloeaceae</taxon>
        <taxon>Thauera</taxon>
    </lineage>
</organism>
<name>A0A1H5X9Z1_9RHOO</name>
<keyword evidence="6" id="KW-1185">Reference proteome</keyword>
<dbReference type="Proteomes" id="UP000185739">
    <property type="component" value="Chromosome"/>
</dbReference>
<evidence type="ECO:0000256" key="1">
    <source>
        <dbReference type="ARBA" id="ARBA00001974"/>
    </source>
</evidence>
<dbReference type="OrthoDB" id="9769238at2"/>
<dbReference type="PRINTS" id="PR00411">
    <property type="entry name" value="PNDRDTASEI"/>
</dbReference>
<keyword evidence="3" id="KW-0285">Flavoprotein</keyword>
<comment type="cofactor">
    <cofactor evidence="1">
        <name>FAD</name>
        <dbReference type="ChEBI" id="CHEBI:57692"/>
    </cofactor>
</comment>
<evidence type="ECO:0000313" key="6">
    <source>
        <dbReference type="Proteomes" id="UP000185739"/>
    </source>
</evidence>
<dbReference type="PANTHER" id="PTHR43429:SF3">
    <property type="entry name" value="NITRITE REDUCTASE [NAD(P)H]"/>
    <property type="match status" value="1"/>
</dbReference>
<dbReference type="InterPro" id="IPR023753">
    <property type="entry name" value="FAD/NAD-binding_dom"/>
</dbReference>
<reference evidence="5 6" key="1">
    <citation type="submission" date="2016-12" db="EMBL/GenBank/DDBJ databases">
        <title>Complete genome sequence of Thauera chlorobenzoica, a Betaproteobacterium degrading haloaromatics anaerobically to CO2 and halides.</title>
        <authorList>
            <person name="Goris T."/>
            <person name="Mergelsberg M."/>
            <person name="Boll M."/>
        </authorList>
    </citation>
    <scope>NUCLEOTIDE SEQUENCE [LARGE SCALE GENOMIC DNA]</scope>
    <source>
        <strain evidence="5 6">3CB1</strain>
    </source>
</reference>
<accession>A0A1H5X9Z1</accession>
<evidence type="ECO:0000313" key="5">
    <source>
        <dbReference type="EMBL" id="APR04763.1"/>
    </source>
</evidence>
<dbReference type="InterPro" id="IPR050260">
    <property type="entry name" value="FAD-bd_OxRdtase"/>
</dbReference>
<comment type="similarity">
    <text evidence="2">Belongs to the FAD-dependent oxidoreductase family.</text>
</comment>
<sequence length="429" mass="45620">MKHLILGNGPAGVVAAETLRRAAPQDDIVLVGKEDAPPYSRMAIPYLLEGNIDESGTWLRKDAGHFERLRIGELRGRAVALDTDKRRVLFDDGRIEPYDRLLIATGSYPLRPPVPGVDLAEVHTCWTLADARAIAALARPGARVLQLGAGFIGCIIMEALARRGVELTVVEMGDRMVPRMMTPTAGAMIKRWVEDKGIRVVTSAGVQRIERGGEAGSEAPLVVTLSTGEHLDCDLVIVAAGVAPNIGFLDGTAVQVAKGVLVDARMQTSVPGIFAAGDVAEAPDLFTGAYLVAAIQPNAADQARIAALNMARGEAGETRLSGVLAINVLDTLGLISSSFGQWWGEKPEEGGAGVELVDEARYRYLSLQFKDDVLIGATSIGLTEHVGALRGLIHGKVRLGAWKERLLGAPLAFVDAYVACSQQPMALAR</sequence>
<evidence type="ECO:0000256" key="4">
    <source>
        <dbReference type="ARBA" id="ARBA00022827"/>
    </source>
</evidence>
<dbReference type="SUPFAM" id="SSF51905">
    <property type="entry name" value="FAD/NAD(P)-binding domain"/>
    <property type="match status" value="2"/>
</dbReference>